<dbReference type="EMBL" id="CAHIKZ030000580">
    <property type="protein sequence ID" value="CAE1227688.1"/>
    <property type="molecule type" value="Genomic_DNA"/>
</dbReference>
<dbReference type="CDD" id="cd05254">
    <property type="entry name" value="dTDP_HR_like_SDR_e"/>
    <property type="match status" value="1"/>
</dbReference>
<dbReference type="Proteomes" id="UP000597762">
    <property type="component" value="Unassembled WGS sequence"/>
</dbReference>
<comment type="similarity">
    <text evidence="2">Belongs to the dTDP-4-dehydrorhamnose reductase family. MAT2B subfamily.</text>
</comment>
<dbReference type="UniPathway" id="UPA00315">
    <property type="reaction ID" value="UER00080"/>
</dbReference>
<dbReference type="Gene3D" id="3.40.50.720">
    <property type="entry name" value="NAD(P)-binding Rossmann-like Domain"/>
    <property type="match status" value="1"/>
</dbReference>
<evidence type="ECO:0000256" key="3">
    <source>
        <dbReference type="ARBA" id="ARBA00021596"/>
    </source>
</evidence>
<dbReference type="PANTHER" id="PTHR10491:SF4">
    <property type="entry name" value="METHIONINE ADENOSYLTRANSFERASE 2 SUBUNIT BETA"/>
    <property type="match status" value="1"/>
</dbReference>
<protein>
    <recommendedName>
        <fullName evidence="3">Methionine adenosyltransferase 2 subunit beta</fullName>
    </recommendedName>
    <alternativeName>
        <fullName evidence="4">Methionine adenosyltransferase II beta</fullName>
    </alternativeName>
</protein>
<keyword evidence="8" id="KW-0808">Transferase</keyword>
<sequence length="302" mass="33959">MSFVKNRVLITGASGLLGRAIKKAFSAQLQYWEVLGTAFSRANGDLIKLDLNQKSEVLKTVQNFKPHVIIHCAAERRPDVVEYQAAATYQLNVEATKTMCEAAVECSSWLLYISTDYVFDGKEPPYQVDAQPHPLNKYGLSKLQGEEIVKKNHAEFAILRVPILYGQIENLEESAVTILWKNIRNAVSCKMSDYERRYPTHTDDVASVILAMTERKVKGENMGGIFHWSGDENMTKYDMAIAMRSVFSLSPDHIIADKTVCTGAPRPYNAHLSSDRLENMGIKPKRTPFKQGIKAVLQPYVN</sequence>
<reference evidence="8" key="1">
    <citation type="submission" date="2021-01" db="EMBL/GenBank/DDBJ databases">
        <authorList>
            <person name="Li R."/>
            <person name="Bekaert M."/>
        </authorList>
    </citation>
    <scope>NUCLEOTIDE SEQUENCE</scope>
    <source>
        <strain evidence="8">Farmed</strain>
    </source>
</reference>
<dbReference type="GO" id="GO:0006556">
    <property type="term" value="P:S-adenosylmethionine biosynthetic process"/>
    <property type="evidence" value="ECO:0007669"/>
    <property type="project" value="UniProtKB-UniPathway"/>
</dbReference>
<evidence type="ECO:0000259" key="7">
    <source>
        <dbReference type="Pfam" id="PF04321"/>
    </source>
</evidence>
<dbReference type="AlphaFoldDB" id="A0A812BB32"/>
<evidence type="ECO:0000313" key="8">
    <source>
        <dbReference type="EMBL" id="CAE1227688.1"/>
    </source>
</evidence>
<dbReference type="GO" id="GO:0048269">
    <property type="term" value="C:methionine adenosyltransferase complex"/>
    <property type="evidence" value="ECO:0007669"/>
    <property type="project" value="TreeGrafter"/>
</dbReference>
<evidence type="ECO:0000256" key="4">
    <source>
        <dbReference type="ARBA" id="ARBA00029977"/>
    </source>
</evidence>
<feature type="domain" description="RmlD-like substrate binding" evidence="7">
    <location>
        <begin position="7"/>
        <end position="300"/>
    </location>
</feature>
<evidence type="ECO:0000256" key="1">
    <source>
        <dbReference type="ARBA" id="ARBA00005224"/>
    </source>
</evidence>
<dbReference type="GO" id="GO:0016740">
    <property type="term" value="F:transferase activity"/>
    <property type="evidence" value="ECO:0007669"/>
    <property type="project" value="UniProtKB-KW"/>
</dbReference>
<evidence type="ECO:0000256" key="2">
    <source>
        <dbReference type="ARBA" id="ARBA00008656"/>
    </source>
</evidence>
<organism evidence="8 9">
    <name type="scientific">Acanthosepion pharaonis</name>
    <name type="common">Pharaoh cuttlefish</name>
    <name type="synonym">Sepia pharaonis</name>
    <dbReference type="NCBI Taxonomy" id="158019"/>
    <lineage>
        <taxon>Eukaryota</taxon>
        <taxon>Metazoa</taxon>
        <taxon>Spiralia</taxon>
        <taxon>Lophotrochozoa</taxon>
        <taxon>Mollusca</taxon>
        <taxon>Cephalopoda</taxon>
        <taxon>Coleoidea</taxon>
        <taxon>Decapodiformes</taxon>
        <taxon>Sepiida</taxon>
        <taxon>Sepiina</taxon>
        <taxon>Sepiidae</taxon>
        <taxon>Acanthosepion</taxon>
    </lineage>
</organism>
<accession>A0A812BB32</accession>
<dbReference type="GO" id="GO:0048270">
    <property type="term" value="F:methionine adenosyltransferase regulator activity"/>
    <property type="evidence" value="ECO:0007669"/>
    <property type="project" value="TreeGrafter"/>
</dbReference>
<dbReference type="InterPro" id="IPR029903">
    <property type="entry name" value="RmlD-like-bd"/>
</dbReference>
<evidence type="ECO:0000313" key="9">
    <source>
        <dbReference type="Proteomes" id="UP000597762"/>
    </source>
</evidence>
<comment type="pathway">
    <text evidence="1">Amino-acid biosynthesis; S-adenosyl-L-methionine biosynthesis; S-adenosyl-L-methionine from L-methionine: step 1/1.</text>
</comment>
<comment type="subunit">
    <text evidence="6">Heterotrimer; composed of a catalytic MAT2A homodimer that binds one regulatory MAT2B chain. Heterohexamer; composed of a central, catalytic MAT2A homotetramer flanked on either side by a regulatory MAT2B chain. NADP binding increases the affinity for MAT2A.</text>
</comment>
<keyword evidence="9" id="KW-1185">Reference proteome</keyword>
<dbReference type="FunFam" id="3.40.50.720:FF:000357">
    <property type="entry name" value="Methionine adenosyltransferase 2 subunit beta"/>
    <property type="match status" value="1"/>
</dbReference>
<comment type="function">
    <text evidence="5">Regulatory subunit of S-adenosylmethionine synthetase 2, an enzyme that catalyzes the formation of S-adenosylmethionine from methionine and ATP. Regulates MAT2A catalytic activity by changing its kinetic properties, increasing its affinity for L-methionine. Can bind NADP (in vitro).</text>
</comment>
<dbReference type="InterPro" id="IPR036291">
    <property type="entry name" value="NAD(P)-bd_dom_sf"/>
</dbReference>
<proteinExistence type="inferred from homology"/>
<evidence type="ECO:0000256" key="5">
    <source>
        <dbReference type="ARBA" id="ARBA00045998"/>
    </source>
</evidence>
<dbReference type="SUPFAM" id="SSF51735">
    <property type="entry name" value="NAD(P)-binding Rossmann-fold domains"/>
    <property type="match status" value="1"/>
</dbReference>
<name>A0A812BB32_ACAPH</name>
<gene>
    <name evidence="8" type="ORF">SPHA_16492</name>
</gene>
<evidence type="ECO:0000256" key="6">
    <source>
        <dbReference type="ARBA" id="ARBA00046786"/>
    </source>
</evidence>
<dbReference type="PANTHER" id="PTHR10491">
    <property type="entry name" value="DTDP-4-DEHYDRORHAMNOSE REDUCTASE"/>
    <property type="match status" value="1"/>
</dbReference>
<dbReference type="Pfam" id="PF04321">
    <property type="entry name" value="RmlD_sub_bind"/>
    <property type="match status" value="1"/>
</dbReference>
<comment type="caution">
    <text evidence="8">The sequence shown here is derived from an EMBL/GenBank/DDBJ whole genome shotgun (WGS) entry which is preliminary data.</text>
</comment>
<dbReference type="InterPro" id="IPR005913">
    <property type="entry name" value="dTDP_dehydrorham_reduct"/>
</dbReference>
<dbReference type="OrthoDB" id="6235964at2759"/>